<keyword evidence="3" id="KW-1185">Reference proteome</keyword>
<feature type="region of interest" description="Disordered" evidence="1">
    <location>
        <begin position="263"/>
        <end position="303"/>
    </location>
</feature>
<dbReference type="AlphaFoldDB" id="A0AAV7DXW6"/>
<evidence type="ECO:0008006" key="4">
    <source>
        <dbReference type="Google" id="ProtNLM"/>
    </source>
</evidence>
<evidence type="ECO:0000313" key="3">
    <source>
        <dbReference type="Proteomes" id="UP000825729"/>
    </source>
</evidence>
<reference evidence="2 3" key="1">
    <citation type="submission" date="2021-07" db="EMBL/GenBank/DDBJ databases">
        <title>The Aristolochia fimbriata genome: insights into angiosperm evolution, floral development and chemical biosynthesis.</title>
        <authorList>
            <person name="Jiao Y."/>
        </authorList>
    </citation>
    <scope>NUCLEOTIDE SEQUENCE [LARGE SCALE GENOMIC DNA]</scope>
    <source>
        <strain evidence="2">IBCAS-2021</strain>
        <tissue evidence="2">Leaf</tissue>
    </source>
</reference>
<dbReference type="PANTHER" id="PTHR35476">
    <property type="entry name" value="MUCIN-LIKE PROTEIN"/>
    <property type="match status" value="1"/>
</dbReference>
<dbReference type="EMBL" id="JAINDJ010000008">
    <property type="protein sequence ID" value="KAG9440357.1"/>
    <property type="molecule type" value="Genomic_DNA"/>
</dbReference>
<feature type="compositionally biased region" description="Basic residues" evidence="1">
    <location>
        <begin position="293"/>
        <end position="303"/>
    </location>
</feature>
<evidence type="ECO:0000256" key="1">
    <source>
        <dbReference type="SAM" id="MobiDB-lite"/>
    </source>
</evidence>
<dbReference type="PANTHER" id="PTHR35476:SF2">
    <property type="entry name" value="MUCIN-LIKE PROTEIN"/>
    <property type="match status" value="1"/>
</dbReference>
<organism evidence="2 3">
    <name type="scientific">Aristolochia fimbriata</name>
    <name type="common">White veined hardy Dutchman's pipe vine</name>
    <dbReference type="NCBI Taxonomy" id="158543"/>
    <lineage>
        <taxon>Eukaryota</taxon>
        <taxon>Viridiplantae</taxon>
        <taxon>Streptophyta</taxon>
        <taxon>Embryophyta</taxon>
        <taxon>Tracheophyta</taxon>
        <taxon>Spermatophyta</taxon>
        <taxon>Magnoliopsida</taxon>
        <taxon>Magnoliidae</taxon>
        <taxon>Piperales</taxon>
        <taxon>Aristolochiaceae</taxon>
        <taxon>Aristolochia</taxon>
    </lineage>
</organism>
<protein>
    <recommendedName>
        <fullName evidence="4">Mucin-like protein</fullName>
    </recommendedName>
</protein>
<dbReference type="InterPro" id="IPR052851">
    <property type="entry name" value="GCD1_mitochondrial"/>
</dbReference>
<evidence type="ECO:0000313" key="2">
    <source>
        <dbReference type="EMBL" id="KAG9440357.1"/>
    </source>
</evidence>
<name>A0AAV7DXW6_ARIFI</name>
<accession>A0AAV7DXW6</accession>
<proteinExistence type="predicted"/>
<comment type="caution">
    <text evidence="2">The sequence shown here is derived from an EMBL/GenBank/DDBJ whole genome shotgun (WGS) entry which is preliminary data.</text>
</comment>
<feature type="compositionally biased region" description="Polar residues" evidence="1">
    <location>
        <begin position="277"/>
        <end position="292"/>
    </location>
</feature>
<sequence>MLNVRCLNSAAVLRLPLLKPFLKAQKPFSSTRNGDDEWDDAWEAAWLPEDMQGKTRAPWETDVNFSEPSMILPAEIDTDTKAFVQEMDDNWNQRRGAKKNVDANFVKNPVDGGESMELTDVECLKRDYRLKKQRIHASLWMKEIEKEEEARLGNMGGSGNDIEKLLDSCSEFFHSGNELSDLKVPSTSEFKTKPDGWETTTKVQDGNIWEMSQREEDILVQEFERRIAFSKFQIASFIKSHIFSRRRPIDGWKYMIEEIGPNSKKGKGSVLRLPSVSDPSTQPYTEEQQSSRARNRLPTHRGR</sequence>
<gene>
    <name evidence="2" type="ORF">H6P81_020522</name>
</gene>
<dbReference type="Proteomes" id="UP000825729">
    <property type="component" value="Unassembled WGS sequence"/>
</dbReference>